<keyword evidence="1" id="KW-0238">DNA-binding</keyword>
<keyword evidence="2" id="KW-1185">Reference proteome</keyword>
<gene>
    <name evidence="1" type="ORF">C8N25_13416</name>
</gene>
<name>A0A3E0D7E4_9BACT</name>
<dbReference type="RefSeq" id="WP_086543442.1">
    <property type="nucleotide sequence ID" value="NZ_MSSW01000073.1"/>
</dbReference>
<comment type="caution">
    <text evidence="1">The sequence shown here is derived from an EMBL/GenBank/DDBJ whole genome shotgun (WGS) entry which is preliminary data.</text>
</comment>
<dbReference type="EMBL" id="QUNF01000034">
    <property type="protein sequence ID" value="REG78413.1"/>
    <property type="molecule type" value="Genomic_DNA"/>
</dbReference>
<dbReference type="Proteomes" id="UP000256405">
    <property type="component" value="Unassembled WGS sequence"/>
</dbReference>
<proteinExistence type="predicted"/>
<accession>A0A3E0D7E4</accession>
<dbReference type="SUPFAM" id="SSF46785">
    <property type="entry name" value="Winged helix' DNA-binding domain"/>
    <property type="match status" value="1"/>
</dbReference>
<reference evidence="1 2" key="1">
    <citation type="submission" date="2018-08" db="EMBL/GenBank/DDBJ databases">
        <title>Genomic Encyclopedia of Archaeal and Bacterial Type Strains, Phase II (KMG-II): from individual species to whole genera.</title>
        <authorList>
            <person name="Goeker M."/>
        </authorList>
    </citation>
    <scope>NUCLEOTIDE SEQUENCE [LARGE SCALE GENOMIC DNA]</scope>
    <source>
        <strain evidence="1 2">DSM 15986</strain>
    </source>
</reference>
<organism evidence="1 2">
    <name type="scientific">Algoriphagus antarcticus</name>
    <dbReference type="NCBI Taxonomy" id="238540"/>
    <lineage>
        <taxon>Bacteria</taxon>
        <taxon>Pseudomonadati</taxon>
        <taxon>Bacteroidota</taxon>
        <taxon>Cytophagia</taxon>
        <taxon>Cytophagales</taxon>
        <taxon>Cyclobacteriaceae</taxon>
        <taxon>Algoriphagus</taxon>
    </lineage>
</organism>
<dbReference type="Gene3D" id="1.10.10.10">
    <property type="entry name" value="Winged helix-like DNA-binding domain superfamily/Winged helix DNA-binding domain"/>
    <property type="match status" value="1"/>
</dbReference>
<protein>
    <submittedName>
        <fullName evidence="1">DNA-binding MarR family transcriptional regulator</fullName>
    </submittedName>
</protein>
<evidence type="ECO:0000313" key="1">
    <source>
        <dbReference type="EMBL" id="REG78413.1"/>
    </source>
</evidence>
<dbReference type="AlphaFoldDB" id="A0A3E0D7E4"/>
<dbReference type="InterPro" id="IPR036390">
    <property type="entry name" value="WH_DNA-bd_sf"/>
</dbReference>
<sequence>MKNKLPIGYYLKKADNVLTEGINDIHKEFDINRTQWQILNSINESNNISRNHIISILIEFAEKEVIINTIGKMINGELIKEDTELKLTEKGKDIFNKCFQKQKEFRHKSMKNISEQEYIQTITTLEKIIDNLR</sequence>
<dbReference type="GO" id="GO:0003677">
    <property type="term" value="F:DNA binding"/>
    <property type="evidence" value="ECO:0007669"/>
    <property type="project" value="UniProtKB-KW"/>
</dbReference>
<dbReference type="OrthoDB" id="982250at2"/>
<dbReference type="InterPro" id="IPR036388">
    <property type="entry name" value="WH-like_DNA-bd_sf"/>
</dbReference>
<evidence type="ECO:0000313" key="2">
    <source>
        <dbReference type="Proteomes" id="UP000256405"/>
    </source>
</evidence>